<dbReference type="PANTHER" id="PTHR43015:SF1">
    <property type="entry name" value="D-RIBITOL-5-PHOSPHATE CYTIDYLYLTRANSFERASE"/>
    <property type="match status" value="1"/>
</dbReference>
<evidence type="ECO:0000313" key="5">
    <source>
        <dbReference type="Proteomes" id="UP001372834"/>
    </source>
</evidence>
<evidence type="ECO:0000256" key="1">
    <source>
        <dbReference type="ARBA" id="ARBA00009789"/>
    </source>
</evidence>
<keyword evidence="3" id="KW-0548">Nucleotidyltransferase</keyword>
<proteinExistence type="inferred from homology"/>
<dbReference type="AlphaFoldDB" id="A0AAN8PH81"/>
<evidence type="ECO:0000256" key="2">
    <source>
        <dbReference type="ARBA" id="ARBA00022679"/>
    </source>
</evidence>
<protein>
    <recommendedName>
        <fullName evidence="6">2-C-methyl-D-erythritol 4-phosphate cytidylyltransferase-like protein</fullName>
    </recommendedName>
</protein>
<dbReference type="EMBL" id="JAWJWE010000007">
    <property type="protein sequence ID" value="KAK6632495.1"/>
    <property type="molecule type" value="Genomic_DNA"/>
</dbReference>
<sequence>MFDFDVAVVIPMGGYSDRFPSSCPKQYFKILGKPLFMFCLEEFYKLEYIKKICLVADNVVYVENVVQEYFQDSNCKVVVVHDGARPIVPKHLLEQVILEASIQGAAGATRPLVSTVIKPCPTDDCLETSLERHLFALSETPQAFLFHLIAHAYEQCTQEELEKGTECLQLVLKYCFIRAKLIAGPDTLWKVTDKKDFYSVVPYMTERSTDVCLLGEEQTDVIQGLMTSLKDRVRMVQTFVDDKEMISSKEKFTTVICFHKYSASADNTLAMCDFRAAINVNSQGLIVHVMTHKTAENVQSKSVSDILAHGTNLKNYYHDNLKKGVVIIHYLTCGQEERLVDLIISLIFIDAQTISGQTLFL</sequence>
<dbReference type="GO" id="GO:0035269">
    <property type="term" value="P:protein O-linked glycosylation via mannose"/>
    <property type="evidence" value="ECO:0007669"/>
    <property type="project" value="TreeGrafter"/>
</dbReference>
<dbReference type="InterPro" id="IPR034683">
    <property type="entry name" value="IspD/TarI"/>
</dbReference>
<comment type="caution">
    <text evidence="4">The sequence shown here is derived from an EMBL/GenBank/DDBJ whole genome shotgun (WGS) entry which is preliminary data.</text>
</comment>
<evidence type="ECO:0008006" key="6">
    <source>
        <dbReference type="Google" id="ProtNLM"/>
    </source>
</evidence>
<gene>
    <name evidence="4" type="ORF">RUM43_013262</name>
</gene>
<accession>A0AAN8PH81</accession>
<evidence type="ECO:0000313" key="4">
    <source>
        <dbReference type="EMBL" id="KAK6632495.1"/>
    </source>
</evidence>
<dbReference type="InterPro" id="IPR018294">
    <property type="entry name" value="ISPD_synthase_CS"/>
</dbReference>
<reference evidence="4 5" key="1">
    <citation type="submission" date="2023-10" db="EMBL/GenBank/DDBJ databases">
        <title>Genomes of two closely related lineages of the louse Polyplax serrata with different host specificities.</title>
        <authorList>
            <person name="Martinu J."/>
            <person name="Tarabai H."/>
            <person name="Stefka J."/>
            <person name="Hypsa V."/>
        </authorList>
    </citation>
    <scope>NUCLEOTIDE SEQUENCE [LARGE SCALE GENOMIC DNA]</scope>
    <source>
        <strain evidence="4">HR10_N</strain>
    </source>
</reference>
<dbReference type="GO" id="GO:0005829">
    <property type="term" value="C:cytosol"/>
    <property type="evidence" value="ECO:0007669"/>
    <property type="project" value="TreeGrafter"/>
</dbReference>
<organism evidence="4 5">
    <name type="scientific">Polyplax serrata</name>
    <name type="common">Common mouse louse</name>
    <dbReference type="NCBI Taxonomy" id="468196"/>
    <lineage>
        <taxon>Eukaryota</taxon>
        <taxon>Metazoa</taxon>
        <taxon>Ecdysozoa</taxon>
        <taxon>Arthropoda</taxon>
        <taxon>Hexapoda</taxon>
        <taxon>Insecta</taxon>
        <taxon>Pterygota</taxon>
        <taxon>Neoptera</taxon>
        <taxon>Paraneoptera</taxon>
        <taxon>Psocodea</taxon>
        <taxon>Troctomorpha</taxon>
        <taxon>Phthiraptera</taxon>
        <taxon>Anoplura</taxon>
        <taxon>Polyplacidae</taxon>
        <taxon>Polyplax</taxon>
    </lineage>
</organism>
<dbReference type="Proteomes" id="UP001372834">
    <property type="component" value="Unassembled WGS sequence"/>
</dbReference>
<dbReference type="PANTHER" id="PTHR43015">
    <property type="entry name" value="D-RIBITOL-5-PHOSPHATE CYTIDYLYLTRANSFERASE"/>
    <property type="match status" value="1"/>
</dbReference>
<keyword evidence="2" id="KW-0808">Transferase</keyword>
<dbReference type="PROSITE" id="PS01295">
    <property type="entry name" value="ISPD"/>
    <property type="match status" value="1"/>
</dbReference>
<dbReference type="GO" id="GO:0008299">
    <property type="term" value="P:isoprenoid biosynthetic process"/>
    <property type="evidence" value="ECO:0007669"/>
    <property type="project" value="InterPro"/>
</dbReference>
<dbReference type="Gene3D" id="3.90.550.10">
    <property type="entry name" value="Spore Coat Polysaccharide Biosynthesis Protein SpsA, Chain A"/>
    <property type="match status" value="2"/>
</dbReference>
<dbReference type="GO" id="GO:0047349">
    <property type="term" value="F:D-ribitol-5-phosphate cytidylyltransferase activity"/>
    <property type="evidence" value="ECO:0007669"/>
    <property type="project" value="TreeGrafter"/>
</dbReference>
<name>A0AAN8PH81_POLSC</name>
<comment type="similarity">
    <text evidence="1">Belongs to the IspD/TarI cytidylyltransferase family. IspD subfamily.</text>
</comment>
<dbReference type="InterPro" id="IPR029044">
    <property type="entry name" value="Nucleotide-diphossugar_trans"/>
</dbReference>
<dbReference type="SUPFAM" id="SSF53448">
    <property type="entry name" value="Nucleotide-diphospho-sugar transferases"/>
    <property type="match status" value="1"/>
</dbReference>
<dbReference type="Pfam" id="PF01128">
    <property type="entry name" value="IspD"/>
    <property type="match status" value="1"/>
</dbReference>
<evidence type="ECO:0000256" key="3">
    <source>
        <dbReference type="ARBA" id="ARBA00022695"/>
    </source>
</evidence>